<dbReference type="EMBL" id="CAKOFQ010006729">
    <property type="protein sequence ID" value="CAH1965857.1"/>
    <property type="molecule type" value="Genomic_DNA"/>
</dbReference>
<dbReference type="AlphaFoldDB" id="A0A9P0P283"/>
<accession>A0A9P0P283</accession>
<evidence type="ECO:0000313" key="1">
    <source>
        <dbReference type="EMBL" id="CAH1965857.1"/>
    </source>
</evidence>
<name>A0A9P0P283_ACAOB</name>
<gene>
    <name evidence="1" type="ORF">ACAOBT_LOCUS6547</name>
</gene>
<organism evidence="1 2">
    <name type="scientific">Acanthoscelides obtectus</name>
    <name type="common">Bean weevil</name>
    <name type="synonym">Bruchus obtectus</name>
    <dbReference type="NCBI Taxonomy" id="200917"/>
    <lineage>
        <taxon>Eukaryota</taxon>
        <taxon>Metazoa</taxon>
        <taxon>Ecdysozoa</taxon>
        <taxon>Arthropoda</taxon>
        <taxon>Hexapoda</taxon>
        <taxon>Insecta</taxon>
        <taxon>Pterygota</taxon>
        <taxon>Neoptera</taxon>
        <taxon>Endopterygota</taxon>
        <taxon>Coleoptera</taxon>
        <taxon>Polyphaga</taxon>
        <taxon>Cucujiformia</taxon>
        <taxon>Chrysomeloidea</taxon>
        <taxon>Chrysomelidae</taxon>
        <taxon>Bruchinae</taxon>
        <taxon>Bruchini</taxon>
        <taxon>Acanthoscelides</taxon>
    </lineage>
</organism>
<sequence>MEFAVVRSIPRSLADMEYSGRYCIYSTLALGGGSTMVELFDLSQTVTFVFESLVPDNYTQSREIEQSDISTNNFRNAVVEKLLKFEDGYTYDRTCPVKVNLRAHVLLKLYCKARENRRYCKGCYNEKQDGLIEKVKKICVIMNHIVDPRHTNCMRRIQKGTQRV</sequence>
<dbReference type="Proteomes" id="UP001152888">
    <property type="component" value="Unassembled WGS sequence"/>
</dbReference>
<comment type="caution">
    <text evidence="1">The sequence shown here is derived from an EMBL/GenBank/DDBJ whole genome shotgun (WGS) entry which is preliminary data.</text>
</comment>
<protein>
    <submittedName>
        <fullName evidence="1">Uncharacterized protein</fullName>
    </submittedName>
</protein>
<evidence type="ECO:0000313" key="2">
    <source>
        <dbReference type="Proteomes" id="UP001152888"/>
    </source>
</evidence>
<proteinExistence type="predicted"/>
<reference evidence="1" key="1">
    <citation type="submission" date="2022-03" db="EMBL/GenBank/DDBJ databases">
        <authorList>
            <person name="Sayadi A."/>
        </authorList>
    </citation>
    <scope>NUCLEOTIDE SEQUENCE</scope>
</reference>
<keyword evidence="2" id="KW-1185">Reference proteome</keyword>